<feature type="transmembrane region" description="Helical" evidence="7">
    <location>
        <begin position="64"/>
        <end position="92"/>
    </location>
</feature>
<dbReference type="EMBL" id="JAPDRN010000077">
    <property type="protein sequence ID" value="KAJ9627525.1"/>
    <property type="molecule type" value="Genomic_DNA"/>
</dbReference>
<feature type="transmembrane region" description="Helical" evidence="7">
    <location>
        <begin position="34"/>
        <end position="52"/>
    </location>
</feature>
<keyword evidence="5 7" id="KW-0472">Membrane</keyword>
<dbReference type="GO" id="GO:0008324">
    <property type="term" value="F:monoatomic cation transmembrane transporter activity"/>
    <property type="evidence" value="ECO:0007669"/>
    <property type="project" value="InterPro"/>
</dbReference>
<reference evidence="9" key="1">
    <citation type="submission" date="2022-10" db="EMBL/GenBank/DDBJ databases">
        <title>Culturing micro-colonial fungi from biological soil crusts in the Mojave desert and describing Neophaeococcomyces mojavensis, and introducing the new genera and species Taxawa tesnikishii.</title>
        <authorList>
            <person name="Kurbessoian T."/>
            <person name="Stajich J.E."/>
        </authorList>
    </citation>
    <scope>NUCLEOTIDE SEQUENCE</scope>
    <source>
        <strain evidence="9">TK_35</strain>
    </source>
</reference>
<proteinExistence type="predicted"/>
<dbReference type="InterPro" id="IPR040177">
    <property type="entry name" value="SLC30A9"/>
</dbReference>
<evidence type="ECO:0000256" key="7">
    <source>
        <dbReference type="SAM" id="Phobius"/>
    </source>
</evidence>
<evidence type="ECO:0000256" key="4">
    <source>
        <dbReference type="ARBA" id="ARBA00022989"/>
    </source>
</evidence>
<dbReference type="SUPFAM" id="SSF161111">
    <property type="entry name" value="Cation efflux protein transmembrane domain-like"/>
    <property type="match status" value="1"/>
</dbReference>
<sequence length="743" mass="79535">MPLQDPRPDTLSPPSGSPWPAASKILTDIYAHKALFALAGTLAMIVFFWRIHYLPSLALTDIGLVAAAIAFFSVVMVIVVILTLMLPAAVLVEWQKSGFITDRSSVRISQTQWLPSAGLSMGMAMLGAALATGWMYVWLFTPLGDASPILFAGVMLVGAAGAFAPMGVKPKPIDEPVNSALRKKKIWWALRLTALSACLYLFTLPLIAIAVFGTHSAAATMNGWEVLLVSLGLPLLHLIILSIRTLPLWIRMVALALVITPILLIAGTPFESLDRAASTFQLGMLPHQSVVVSSEGCRMVRASGVSTNCRRIDGPGKELYEIRDVFVLNRLGGHTVIAEPGWTPKTRTRSIPVPSSEVFTWYTKPDAPQTTPPPQPPEPPAPTSVAPPPPVKAATGARCEGPSPAHAGDKVDAIISLPRYLVSAMSSPSGSRLVIYAALAGNLAIAVAKFIAAGLSGSSAMLSEGVHSLVDTLNEVLLLYGLRRAEKAPDTLHPFGYGRELYFWSFIVALLVFAAGAGVSAYEGIQHIRQPEPATNHAISYSVLGISILFEGASWWVALREFRRSKGSLGYFEAFRRSKDPSTFTVLLEDSAALLGLGFALVGLLAAQLLEMPVLDGVASLCIAGVLALTAFLLARETKGLLIGEPAHPAVAQRIMAVAVTDRDLRRANGVTTLQMGPEQVVAMLSAEFEDDRTTPQIEACITRIESAVKQEFPELVAVFIKPQTPEVFAARRAALDRPATAE</sequence>
<keyword evidence="4 7" id="KW-1133">Transmembrane helix</keyword>
<keyword evidence="3 7" id="KW-0812">Transmembrane</keyword>
<feature type="transmembrane region" description="Helical" evidence="7">
    <location>
        <begin position="224"/>
        <end position="241"/>
    </location>
</feature>
<dbReference type="GO" id="GO:0098771">
    <property type="term" value="P:inorganic ion homeostasis"/>
    <property type="evidence" value="ECO:0007669"/>
    <property type="project" value="UniProtKB-ARBA"/>
</dbReference>
<feature type="transmembrane region" description="Helical" evidence="7">
    <location>
        <begin position="586"/>
        <end position="606"/>
    </location>
</feature>
<feature type="transmembrane region" description="Helical" evidence="7">
    <location>
        <begin position="433"/>
        <end position="452"/>
    </location>
</feature>
<dbReference type="PANTHER" id="PTHR13414:SF9">
    <property type="entry name" value="PROTON-COUPLED ZINC ANTIPORTER SLC30A9, MITOCHONDRIAL"/>
    <property type="match status" value="1"/>
</dbReference>
<feature type="transmembrane region" description="Helical" evidence="7">
    <location>
        <begin position="113"/>
        <end position="137"/>
    </location>
</feature>
<dbReference type="GO" id="GO:0006829">
    <property type="term" value="P:zinc ion transport"/>
    <property type="evidence" value="ECO:0007669"/>
    <property type="project" value="InterPro"/>
</dbReference>
<feature type="transmembrane region" description="Helical" evidence="7">
    <location>
        <begin position="188"/>
        <end position="212"/>
    </location>
</feature>
<feature type="transmembrane region" description="Helical" evidence="7">
    <location>
        <begin position="618"/>
        <end position="635"/>
    </location>
</feature>
<feature type="transmembrane region" description="Helical" evidence="7">
    <location>
        <begin position="539"/>
        <end position="559"/>
    </location>
</feature>
<organism evidence="9">
    <name type="scientific">Knufia peltigerae</name>
    <dbReference type="NCBI Taxonomy" id="1002370"/>
    <lineage>
        <taxon>Eukaryota</taxon>
        <taxon>Fungi</taxon>
        <taxon>Dikarya</taxon>
        <taxon>Ascomycota</taxon>
        <taxon>Pezizomycotina</taxon>
        <taxon>Eurotiomycetes</taxon>
        <taxon>Chaetothyriomycetidae</taxon>
        <taxon>Chaetothyriales</taxon>
        <taxon>Trichomeriaceae</taxon>
        <taxon>Knufia</taxon>
    </lineage>
</organism>
<dbReference type="GO" id="GO:0016020">
    <property type="term" value="C:membrane"/>
    <property type="evidence" value="ECO:0007669"/>
    <property type="project" value="UniProtKB-SubCell"/>
</dbReference>
<dbReference type="InterPro" id="IPR002524">
    <property type="entry name" value="Cation_efflux"/>
</dbReference>
<protein>
    <recommendedName>
        <fullName evidence="8">Cation efflux protein transmembrane domain-containing protein</fullName>
    </recommendedName>
</protein>
<evidence type="ECO:0000256" key="3">
    <source>
        <dbReference type="ARBA" id="ARBA00022692"/>
    </source>
</evidence>
<accession>A0AA38XXL8</accession>
<gene>
    <name evidence="9" type="ORF">H2204_009752</name>
</gene>
<comment type="subcellular location">
    <subcellularLocation>
        <location evidence="1">Membrane</location>
        <topology evidence="1">Multi-pass membrane protein</topology>
    </subcellularLocation>
</comment>
<dbReference type="NCBIfam" id="TIGR01297">
    <property type="entry name" value="CDF"/>
    <property type="match status" value="1"/>
</dbReference>
<dbReference type="Gene3D" id="1.20.1510.10">
    <property type="entry name" value="Cation efflux protein transmembrane domain"/>
    <property type="match status" value="1"/>
</dbReference>
<evidence type="ECO:0000256" key="6">
    <source>
        <dbReference type="SAM" id="MobiDB-lite"/>
    </source>
</evidence>
<comment type="caution">
    <text evidence="9">The sequence shown here is derived from an EMBL/GenBank/DDBJ whole genome shotgun (WGS) entry which is preliminary data.</text>
</comment>
<keyword evidence="2" id="KW-0813">Transport</keyword>
<evidence type="ECO:0000259" key="8">
    <source>
        <dbReference type="Pfam" id="PF01545"/>
    </source>
</evidence>
<evidence type="ECO:0000256" key="1">
    <source>
        <dbReference type="ARBA" id="ARBA00004141"/>
    </source>
</evidence>
<dbReference type="PANTHER" id="PTHR13414">
    <property type="entry name" value="HUEL-CATION TRANSPORTER"/>
    <property type="match status" value="1"/>
</dbReference>
<evidence type="ECO:0000256" key="5">
    <source>
        <dbReference type="ARBA" id="ARBA00023136"/>
    </source>
</evidence>
<dbReference type="InterPro" id="IPR027469">
    <property type="entry name" value="Cation_efflux_TMD_sf"/>
</dbReference>
<feature type="transmembrane region" description="Helical" evidence="7">
    <location>
        <begin position="149"/>
        <end position="168"/>
    </location>
</feature>
<name>A0AA38XXL8_9EURO</name>
<evidence type="ECO:0000313" key="9">
    <source>
        <dbReference type="EMBL" id="KAJ9627525.1"/>
    </source>
</evidence>
<dbReference type="Pfam" id="PF01545">
    <property type="entry name" value="Cation_efflux"/>
    <property type="match status" value="1"/>
</dbReference>
<feature type="compositionally biased region" description="Pro residues" evidence="6">
    <location>
        <begin position="370"/>
        <end position="391"/>
    </location>
</feature>
<dbReference type="AlphaFoldDB" id="A0AA38XXL8"/>
<evidence type="ECO:0000256" key="2">
    <source>
        <dbReference type="ARBA" id="ARBA00022448"/>
    </source>
</evidence>
<feature type="transmembrane region" description="Helical" evidence="7">
    <location>
        <begin position="501"/>
        <end position="519"/>
    </location>
</feature>
<dbReference type="InterPro" id="IPR058533">
    <property type="entry name" value="Cation_efflux_TM"/>
</dbReference>
<feature type="region of interest" description="Disordered" evidence="6">
    <location>
        <begin position="363"/>
        <end position="405"/>
    </location>
</feature>
<dbReference type="SUPFAM" id="SSF160240">
    <property type="entry name" value="Cation efflux protein cytoplasmic domain-like"/>
    <property type="match status" value="1"/>
</dbReference>
<feature type="domain" description="Cation efflux protein transmembrane" evidence="8">
    <location>
        <begin position="436"/>
        <end position="642"/>
    </location>
</feature>
<feature type="transmembrane region" description="Helical" evidence="7">
    <location>
        <begin position="248"/>
        <end position="270"/>
    </location>
</feature>
<dbReference type="InterPro" id="IPR036837">
    <property type="entry name" value="Cation_efflux_CTD_sf"/>
</dbReference>
<dbReference type="GO" id="GO:0030003">
    <property type="term" value="P:intracellular monoatomic cation homeostasis"/>
    <property type="evidence" value="ECO:0007669"/>
    <property type="project" value="UniProtKB-ARBA"/>
</dbReference>